<organism evidence="1 2">
    <name type="scientific">Candolleomyces aberdarensis</name>
    <dbReference type="NCBI Taxonomy" id="2316362"/>
    <lineage>
        <taxon>Eukaryota</taxon>
        <taxon>Fungi</taxon>
        <taxon>Dikarya</taxon>
        <taxon>Basidiomycota</taxon>
        <taxon>Agaricomycotina</taxon>
        <taxon>Agaricomycetes</taxon>
        <taxon>Agaricomycetidae</taxon>
        <taxon>Agaricales</taxon>
        <taxon>Agaricineae</taxon>
        <taxon>Psathyrellaceae</taxon>
        <taxon>Candolleomyces</taxon>
    </lineage>
</organism>
<comment type="caution">
    <text evidence="1">The sequence shown here is derived from an EMBL/GenBank/DDBJ whole genome shotgun (WGS) entry which is preliminary data.</text>
</comment>
<protein>
    <submittedName>
        <fullName evidence="1">Uncharacterized protein</fullName>
    </submittedName>
</protein>
<accession>A0A4Q2E0T5</accession>
<proteinExistence type="predicted"/>
<reference evidence="1 2" key="1">
    <citation type="submission" date="2019-01" db="EMBL/GenBank/DDBJ databases">
        <title>Draft genome sequence of Psathyrella aberdarensis IHI B618.</title>
        <authorList>
            <person name="Buettner E."/>
            <person name="Kellner H."/>
        </authorList>
    </citation>
    <scope>NUCLEOTIDE SEQUENCE [LARGE SCALE GENOMIC DNA]</scope>
    <source>
        <strain evidence="1 2">IHI B618</strain>
    </source>
</reference>
<evidence type="ECO:0000313" key="2">
    <source>
        <dbReference type="Proteomes" id="UP000290288"/>
    </source>
</evidence>
<name>A0A4Q2E0T5_9AGAR</name>
<dbReference type="EMBL" id="SDEE01000007">
    <property type="protein sequence ID" value="RXW25304.1"/>
    <property type="molecule type" value="Genomic_DNA"/>
</dbReference>
<evidence type="ECO:0000313" key="1">
    <source>
        <dbReference type="EMBL" id="RXW25304.1"/>
    </source>
</evidence>
<dbReference type="AlphaFoldDB" id="A0A4Q2E0T5"/>
<sequence>MMDRLLGPHTHEANAHNHFVENWWNWHTDHPHLDEALLSGCASYRAFERYLSGNDLYLLPRNKHDLERILRRYAHDAIHNAISQSRSPLQTGGYSRICHDAEQSIGDVLKTGNNVQILLALHRPNNGASAIKASPTGHGAIATT</sequence>
<dbReference type="Proteomes" id="UP000290288">
    <property type="component" value="Unassembled WGS sequence"/>
</dbReference>
<keyword evidence="2" id="KW-1185">Reference proteome</keyword>
<gene>
    <name evidence="1" type="ORF">EST38_g615</name>
</gene>
<dbReference type="OrthoDB" id="3229989at2759"/>